<gene>
    <name evidence="2" type="ORF">JG688_00004035</name>
</gene>
<dbReference type="Proteomes" id="UP000709295">
    <property type="component" value="Unassembled WGS sequence"/>
</dbReference>
<feature type="non-terminal residue" evidence="2">
    <location>
        <position position="1"/>
    </location>
</feature>
<accession>A0A8J5MBM6</accession>
<sequence length="133" mass="14414">STLSTNLSSAEVKSRLGRRRTPLVSTLLPTASLTVAQPNFVAVGTHYINGTKDGEQIKVVSAQNHTLNNVTIMSYDFALLALEKPSKFTPIHLPKTDDSDIIAGMWTEVVGWGDTSFPNGARAPECRLGDMEQ</sequence>
<dbReference type="GO" id="GO:0004252">
    <property type="term" value="F:serine-type endopeptidase activity"/>
    <property type="evidence" value="ECO:0007669"/>
    <property type="project" value="InterPro"/>
</dbReference>
<dbReference type="AlphaFoldDB" id="A0A8J5MBM6"/>
<dbReference type="EMBL" id="JAENGY010000136">
    <property type="protein sequence ID" value="KAG6972367.1"/>
    <property type="molecule type" value="Genomic_DNA"/>
</dbReference>
<dbReference type="GO" id="GO:0006508">
    <property type="term" value="P:proteolysis"/>
    <property type="evidence" value="ECO:0007669"/>
    <property type="project" value="InterPro"/>
</dbReference>
<comment type="caution">
    <text evidence="2">The sequence shown here is derived from an EMBL/GenBank/DDBJ whole genome shotgun (WGS) entry which is preliminary data.</text>
</comment>
<name>A0A8J5MBM6_9STRA</name>
<organism evidence="2 3">
    <name type="scientific">Phytophthora aleatoria</name>
    <dbReference type="NCBI Taxonomy" id="2496075"/>
    <lineage>
        <taxon>Eukaryota</taxon>
        <taxon>Sar</taxon>
        <taxon>Stramenopiles</taxon>
        <taxon>Oomycota</taxon>
        <taxon>Peronosporomycetes</taxon>
        <taxon>Peronosporales</taxon>
        <taxon>Peronosporaceae</taxon>
        <taxon>Phytophthora</taxon>
    </lineage>
</organism>
<keyword evidence="3" id="KW-1185">Reference proteome</keyword>
<proteinExistence type="predicted"/>
<feature type="domain" description="Peptidase S1" evidence="1">
    <location>
        <begin position="41"/>
        <end position="117"/>
    </location>
</feature>
<reference evidence="2" key="1">
    <citation type="submission" date="2021-01" db="EMBL/GenBank/DDBJ databases">
        <title>Phytophthora aleatoria, a newly-described species from Pinus radiata is distinct from Phytophthora cactorum isolates based on comparative genomics.</title>
        <authorList>
            <person name="Mcdougal R."/>
            <person name="Panda P."/>
            <person name="Williams N."/>
            <person name="Studholme D.J."/>
        </authorList>
    </citation>
    <scope>NUCLEOTIDE SEQUENCE</scope>
    <source>
        <strain evidence="2">NZFS 4037</strain>
    </source>
</reference>
<evidence type="ECO:0000313" key="2">
    <source>
        <dbReference type="EMBL" id="KAG6972367.1"/>
    </source>
</evidence>
<dbReference type="InterPro" id="IPR001254">
    <property type="entry name" value="Trypsin_dom"/>
</dbReference>
<dbReference type="Pfam" id="PF00089">
    <property type="entry name" value="Trypsin"/>
    <property type="match status" value="1"/>
</dbReference>
<protein>
    <recommendedName>
        <fullName evidence="1">Peptidase S1 domain-containing protein</fullName>
    </recommendedName>
</protein>
<evidence type="ECO:0000313" key="3">
    <source>
        <dbReference type="Proteomes" id="UP000709295"/>
    </source>
</evidence>
<evidence type="ECO:0000259" key="1">
    <source>
        <dbReference type="Pfam" id="PF00089"/>
    </source>
</evidence>